<sequence length="284" mass="30921">MTGVDAKTPAMVAKSLSEEIGVKKATGSWWRIFILGMLAGAFIGFGAELSTMVTCDLAKYTGVGFAKFMAGSVFSVGLILVVIAGAELFTGNNLMIMSSLSKKISWGRLLGRWGWVYLANFVGSMVLVWVMYGSGLWKVGNFAVGAKALSIANAKVNLSWVEAFCRGIGCNWLVCLAVWMALSSRNVIGKIFAIYFPIMAFVASGFEHSIANMYFIPLGIYLKGQSAVVTAANLTGKLNNLTWRGFWISNEIPVTLGNIVGGAFFVGFIYWLTYYYRSKKSEVK</sequence>
<dbReference type="Gene3D" id="1.20.1080.10">
    <property type="entry name" value="Glycerol uptake facilitator protein"/>
    <property type="match status" value="1"/>
</dbReference>
<evidence type="ECO:0000256" key="3">
    <source>
        <dbReference type="ARBA" id="ARBA00022989"/>
    </source>
</evidence>
<dbReference type="EMBL" id="QMPY01000175">
    <property type="protein sequence ID" value="RLE06560.1"/>
    <property type="molecule type" value="Genomic_DNA"/>
</dbReference>
<dbReference type="Proteomes" id="UP000277457">
    <property type="component" value="Unassembled WGS sequence"/>
</dbReference>
<evidence type="ECO:0000313" key="8">
    <source>
        <dbReference type="Proteomes" id="UP000277457"/>
    </source>
</evidence>
<dbReference type="InterPro" id="IPR023271">
    <property type="entry name" value="Aquaporin-like"/>
</dbReference>
<feature type="transmembrane region" description="Helical" evidence="6">
    <location>
        <begin position="256"/>
        <end position="276"/>
    </location>
</feature>
<dbReference type="AlphaFoldDB" id="A0A662D1X8"/>
<proteinExistence type="inferred from homology"/>
<dbReference type="PANTHER" id="PTHR30520:SF6">
    <property type="entry name" value="FORMATE_NITRATE FAMILY TRANSPORTER (EUROFUNG)"/>
    <property type="match status" value="1"/>
</dbReference>
<keyword evidence="2 6" id="KW-0812">Transmembrane</keyword>
<feature type="transmembrane region" description="Helical" evidence="6">
    <location>
        <begin position="194"/>
        <end position="216"/>
    </location>
</feature>
<dbReference type="NCBIfam" id="TIGR00790">
    <property type="entry name" value="fnt"/>
    <property type="match status" value="1"/>
</dbReference>
<comment type="similarity">
    <text evidence="5">Belongs to the FNT transporter (TC 1.A.16) family.</text>
</comment>
<dbReference type="PROSITE" id="PS01005">
    <property type="entry name" value="FORMATE_NITRITE_TP_1"/>
    <property type="match status" value="1"/>
</dbReference>
<evidence type="ECO:0000313" key="7">
    <source>
        <dbReference type="EMBL" id="RLE06560.1"/>
    </source>
</evidence>
<protein>
    <submittedName>
        <fullName evidence="7">Formate/nitrite transporter family protein</fullName>
    </submittedName>
</protein>
<evidence type="ECO:0000256" key="5">
    <source>
        <dbReference type="ARBA" id="ARBA00049660"/>
    </source>
</evidence>
<dbReference type="InterPro" id="IPR000292">
    <property type="entry name" value="For/NO2_transpt"/>
</dbReference>
<comment type="caution">
    <text evidence="7">The sequence shown here is derived from an EMBL/GenBank/DDBJ whole genome shotgun (WGS) entry which is preliminary data.</text>
</comment>
<evidence type="ECO:0000256" key="2">
    <source>
        <dbReference type="ARBA" id="ARBA00022692"/>
    </source>
</evidence>
<accession>A0A662D1X8</accession>
<keyword evidence="3 6" id="KW-1133">Transmembrane helix</keyword>
<feature type="transmembrane region" description="Helical" evidence="6">
    <location>
        <begin position="110"/>
        <end position="132"/>
    </location>
</feature>
<feature type="transmembrane region" description="Helical" evidence="6">
    <location>
        <begin position="32"/>
        <end position="53"/>
    </location>
</feature>
<evidence type="ECO:0000256" key="6">
    <source>
        <dbReference type="SAM" id="Phobius"/>
    </source>
</evidence>
<reference evidence="7 8" key="1">
    <citation type="submission" date="2018-06" db="EMBL/GenBank/DDBJ databases">
        <title>Extensive metabolic versatility and redundancy in microbially diverse, dynamic hydrothermal sediments.</title>
        <authorList>
            <person name="Dombrowski N."/>
            <person name="Teske A."/>
            <person name="Baker B.J."/>
        </authorList>
    </citation>
    <scope>NUCLEOTIDE SEQUENCE [LARGE SCALE GENOMIC DNA]</scope>
    <source>
        <strain evidence="7">B7_G13</strain>
    </source>
</reference>
<name>A0A662D1X8_UNCAE</name>
<dbReference type="PROSITE" id="PS01006">
    <property type="entry name" value="FORMATE_NITRITE_TP_2"/>
    <property type="match status" value="1"/>
</dbReference>
<dbReference type="InterPro" id="IPR024002">
    <property type="entry name" value="For/NO2_transpt_CS"/>
</dbReference>
<feature type="transmembrane region" description="Helical" evidence="6">
    <location>
        <begin position="160"/>
        <end position="182"/>
    </location>
</feature>
<dbReference type="Pfam" id="PF01226">
    <property type="entry name" value="Form_Nir_trans"/>
    <property type="match status" value="1"/>
</dbReference>
<feature type="transmembrane region" description="Helical" evidence="6">
    <location>
        <begin position="65"/>
        <end position="89"/>
    </location>
</feature>
<dbReference type="GO" id="GO:0015499">
    <property type="term" value="F:formate transmembrane transporter activity"/>
    <property type="evidence" value="ECO:0007669"/>
    <property type="project" value="TreeGrafter"/>
</dbReference>
<organism evidence="7 8">
    <name type="scientific">Aerophobetes bacterium</name>
    <dbReference type="NCBI Taxonomy" id="2030807"/>
    <lineage>
        <taxon>Bacteria</taxon>
        <taxon>Candidatus Aerophobota</taxon>
    </lineage>
</organism>
<evidence type="ECO:0000256" key="4">
    <source>
        <dbReference type="ARBA" id="ARBA00023136"/>
    </source>
</evidence>
<dbReference type="PANTHER" id="PTHR30520">
    <property type="entry name" value="FORMATE TRANSPORTER-RELATED"/>
    <property type="match status" value="1"/>
</dbReference>
<keyword evidence="4 6" id="KW-0472">Membrane</keyword>
<comment type="subcellular location">
    <subcellularLocation>
        <location evidence="1">Membrane</location>
        <topology evidence="1">Multi-pass membrane protein</topology>
    </subcellularLocation>
</comment>
<evidence type="ECO:0000256" key="1">
    <source>
        <dbReference type="ARBA" id="ARBA00004141"/>
    </source>
</evidence>
<gene>
    <name evidence="7" type="ORF">DRZ78_04500</name>
</gene>
<dbReference type="GO" id="GO:0005886">
    <property type="term" value="C:plasma membrane"/>
    <property type="evidence" value="ECO:0007669"/>
    <property type="project" value="TreeGrafter"/>
</dbReference>